<accession>A0A2T0VKW4</accession>
<evidence type="ECO:0000313" key="2">
    <source>
        <dbReference type="EMBL" id="PRY70872.1"/>
    </source>
</evidence>
<comment type="caution">
    <text evidence="2">The sequence shown here is derived from an EMBL/GenBank/DDBJ whole genome shotgun (WGS) entry which is preliminary data.</text>
</comment>
<evidence type="ECO:0000313" key="3">
    <source>
        <dbReference type="Proteomes" id="UP000239896"/>
    </source>
</evidence>
<gene>
    <name evidence="2" type="ORF">BCL64_111116</name>
</gene>
<reference evidence="2 3" key="1">
    <citation type="submission" date="2018-03" db="EMBL/GenBank/DDBJ databases">
        <title>Comparative analysis of microorganisms from saline springs in Andes Mountain Range, Colombia.</title>
        <authorList>
            <person name="Rubin E."/>
        </authorList>
    </citation>
    <scope>NUCLEOTIDE SEQUENCE [LARGE SCALE GENOMIC DNA]</scope>
    <source>
        <strain evidence="2 3">USBA 854</strain>
    </source>
</reference>
<evidence type="ECO:0000256" key="1">
    <source>
        <dbReference type="SAM" id="MobiDB-lite"/>
    </source>
</evidence>
<dbReference type="AlphaFoldDB" id="A0A2T0VKW4"/>
<feature type="region of interest" description="Disordered" evidence="1">
    <location>
        <begin position="31"/>
        <end position="53"/>
    </location>
</feature>
<proteinExistence type="predicted"/>
<organism evidence="2 3">
    <name type="scientific">Halomonas ventosae</name>
    <dbReference type="NCBI Taxonomy" id="229007"/>
    <lineage>
        <taxon>Bacteria</taxon>
        <taxon>Pseudomonadati</taxon>
        <taxon>Pseudomonadota</taxon>
        <taxon>Gammaproteobacteria</taxon>
        <taxon>Oceanospirillales</taxon>
        <taxon>Halomonadaceae</taxon>
        <taxon>Halomonas</taxon>
    </lineage>
</organism>
<keyword evidence="3" id="KW-1185">Reference proteome</keyword>
<dbReference type="EMBL" id="PVTM01000011">
    <property type="protein sequence ID" value="PRY70872.1"/>
    <property type="molecule type" value="Genomic_DNA"/>
</dbReference>
<dbReference type="Proteomes" id="UP000239896">
    <property type="component" value="Unassembled WGS sequence"/>
</dbReference>
<protein>
    <submittedName>
        <fullName evidence="2">Uncharacterized protein</fullName>
    </submittedName>
</protein>
<dbReference type="RefSeq" id="WP_181243607.1">
    <property type="nucleotide sequence ID" value="NZ_PVTM01000011.1"/>
</dbReference>
<sequence>MTASIAIRQTRGFAGYYGYWRFSELRSAHSAMPGRSEIDGTRPTRCMTATRSR</sequence>
<name>A0A2T0VKW4_9GAMM</name>